<sequence length="407" mass="43423">MRLPLSLRPLVVGIAVLSAPALAAASNLMEWNEVAFKAAGTARQSPPMSTRTMAMVHAAMFDAVNAIQPRYEPFKFTAGAPSTASVDAASAAAAHAVLSKQFPEQKAALDEALAASLAKTDEGTDRGSGIAVGAAAAASLLAWCAEDRVGLPTEYRFVTAPGVYVGTTLPAGHDFAVSRPWLMTKADQFRPGPPPALSSDVWARDVNETRQIGAKASKLRSPEQTEVATFWIVTGAPSYNAIIRQAVSNKNLDPVDAARVMALAYMAATDSLVAVFDAKYTYNFWRPITAVRNGDQHGNSAVQRDAGWLPLVDAPLHPEYPCAHCISSAAVAKVLQTELGDESSISMTSPFLPGVTRRWSRFSDYSQEVSNARIWSGVHYRNSAEVGARMGGEIGSYATANFLKHLK</sequence>
<organism evidence="2 3">
    <name type="scientific">Ramlibacter henchirensis</name>
    <dbReference type="NCBI Taxonomy" id="204072"/>
    <lineage>
        <taxon>Bacteria</taxon>
        <taxon>Pseudomonadati</taxon>
        <taxon>Pseudomonadota</taxon>
        <taxon>Betaproteobacteria</taxon>
        <taxon>Burkholderiales</taxon>
        <taxon>Comamonadaceae</taxon>
        <taxon>Ramlibacter</taxon>
    </lineage>
</organism>
<name>A0A4Z0C377_9BURK</name>
<dbReference type="Gene3D" id="1.10.606.20">
    <property type="match status" value="1"/>
</dbReference>
<gene>
    <name evidence="2" type="ORF">EZ313_03075</name>
</gene>
<protein>
    <submittedName>
        <fullName evidence="2">Phosphatase PAP2 family protein</fullName>
    </submittedName>
</protein>
<dbReference type="PANTHER" id="PTHR34599:SF1">
    <property type="entry name" value="PHOSPHATIDIC ACID PHOSPHATASE TYPE 2_HALOPEROXIDASE DOMAIN-CONTAINING PROTEIN"/>
    <property type="match status" value="1"/>
</dbReference>
<reference evidence="2 3" key="1">
    <citation type="submission" date="2019-03" db="EMBL/GenBank/DDBJ databases">
        <title>Ramlibacter henchirensis DSM 14656, whole genome shotgun sequence.</title>
        <authorList>
            <person name="Zhang X."/>
            <person name="Feng G."/>
            <person name="Zhu H."/>
        </authorList>
    </citation>
    <scope>NUCLEOTIDE SEQUENCE [LARGE SCALE GENOMIC DNA]</scope>
    <source>
        <strain evidence="2 3">DSM 14656</strain>
    </source>
</reference>
<dbReference type="InterPro" id="IPR052559">
    <property type="entry name" value="V-haloperoxidase"/>
</dbReference>
<evidence type="ECO:0000313" key="3">
    <source>
        <dbReference type="Proteomes" id="UP000298180"/>
    </source>
</evidence>
<dbReference type="AlphaFoldDB" id="A0A4Z0C377"/>
<dbReference type="PANTHER" id="PTHR34599">
    <property type="entry name" value="PEROXIDASE-RELATED"/>
    <property type="match status" value="1"/>
</dbReference>
<keyword evidence="1" id="KW-0732">Signal</keyword>
<proteinExistence type="predicted"/>
<dbReference type="EMBL" id="SMLM01000001">
    <property type="protein sequence ID" value="TFZ05661.1"/>
    <property type="molecule type" value="Genomic_DNA"/>
</dbReference>
<keyword evidence="3" id="KW-1185">Reference proteome</keyword>
<dbReference type="InterPro" id="IPR036938">
    <property type="entry name" value="PAP2/HPO_sf"/>
</dbReference>
<feature type="chain" id="PRO_5021479071" evidence="1">
    <location>
        <begin position="24"/>
        <end position="407"/>
    </location>
</feature>
<dbReference type="SUPFAM" id="SSF48317">
    <property type="entry name" value="Acid phosphatase/Vanadium-dependent haloperoxidase"/>
    <property type="match status" value="1"/>
</dbReference>
<accession>A0A4Z0C377</accession>
<dbReference type="RefSeq" id="WP_135261743.1">
    <property type="nucleotide sequence ID" value="NZ_SMLM01000001.1"/>
</dbReference>
<evidence type="ECO:0000256" key="1">
    <source>
        <dbReference type="SAM" id="SignalP"/>
    </source>
</evidence>
<evidence type="ECO:0000313" key="2">
    <source>
        <dbReference type="EMBL" id="TFZ05661.1"/>
    </source>
</evidence>
<dbReference type="OrthoDB" id="9771961at2"/>
<feature type="signal peptide" evidence="1">
    <location>
        <begin position="1"/>
        <end position="23"/>
    </location>
</feature>
<dbReference type="CDD" id="cd03398">
    <property type="entry name" value="PAP2_haloperoxidase"/>
    <property type="match status" value="1"/>
</dbReference>
<comment type="caution">
    <text evidence="2">The sequence shown here is derived from an EMBL/GenBank/DDBJ whole genome shotgun (WGS) entry which is preliminary data.</text>
</comment>
<dbReference type="Proteomes" id="UP000298180">
    <property type="component" value="Unassembled WGS sequence"/>
</dbReference>